<proteinExistence type="predicted"/>
<protein>
    <recommendedName>
        <fullName evidence="7">Ankyrin repeat domain-containing protein 66</fullName>
    </recommendedName>
</protein>
<evidence type="ECO:0000256" key="4">
    <source>
        <dbReference type="SAM" id="MobiDB-lite"/>
    </source>
</evidence>
<dbReference type="SUPFAM" id="SSF48403">
    <property type="entry name" value="Ankyrin repeat"/>
    <property type="match status" value="1"/>
</dbReference>
<dbReference type="InterPro" id="IPR050776">
    <property type="entry name" value="Ank_Repeat/CDKN_Inhibitor"/>
</dbReference>
<keyword evidence="1" id="KW-0677">Repeat</keyword>
<dbReference type="PANTHER" id="PTHR24201:SF15">
    <property type="entry name" value="ANKYRIN REPEAT DOMAIN-CONTAINING PROTEIN 66"/>
    <property type="match status" value="1"/>
</dbReference>
<evidence type="ECO:0000256" key="1">
    <source>
        <dbReference type="ARBA" id="ARBA00022737"/>
    </source>
</evidence>
<evidence type="ECO:0000256" key="2">
    <source>
        <dbReference type="ARBA" id="ARBA00023043"/>
    </source>
</evidence>
<sequence>MDTSCQQKVEPDTNDKRLLNEFRSPPLRSRTAVTANKARAILVAREAQRGVLYSESSCTHIMTQMGLELHDAASTGDYDALEEYVKSGKYDLNLKDIDTHNRTALHWACQKGYVECIRLLLEYGADGSARTSSGWTPAHCAAESNRIPALRALHAALVPIDRKDKFGDTPRRIASIYGHHDCVKYLLQAEAELVERRKTGGILEEEDDDFSDDDNGSA</sequence>
<organism evidence="5 6">
    <name type="scientific">Littorina saxatilis</name>
    <dbReference type="NCBI Taxonomy" id="31220"/>
    <lineage>
        <taxon>Eukaryota</taxon>
        <taxon>Metazoa</taxon>
        <taxon>Spiralia</taxon>
        <taxon>Lophotrochozoa</taxon>
        <taxon>Mollusca</taxon>
        <taxon>Gastropoda</taxon>
        <taxon>Caenogastropoda</taxon>
        <taxon>Littorinimorpha</taxon>
        <taxon>Littorinoidea</taxon>
        <taxon>Littorinidae</taxon>
        <taxon>Littorina</taxon>
    </lineage>
</organism>
<dbReference type="Proteomes" id="UP001374579">
    <property type="component" value="Unassembled WGS sequence"/>
</dbReference>
<keyword evidence="2 3" id="KW-0040">ANK repeat</keyword>
<dbReference type="AlphaFoldDB" id="A0AAN9G9E9"/>
<feature type="region of interest" description="Disordered" evidence="4">
    <location>
        <begin position="1"/>
        <end position="23"/>
    </location>
</feature>
<dbReference type="PROSITE" id="PS50297">
    <property type="entry name" value="ANK_REP_REGION"/>
    <property type="match status" value="1"/>
</dbReference>
<accession>A0AAN9G9E9</accession>
<dbReference type="Pfam" id="PF00023">
    <property type="entry name" value="Ank"/>
    <property type="match status" value="1"/>
</dbReference>
<dbReference type="PROSITE" id="PS50088">
    <property type="entry name" value="ANK_REPEAT"/>
    <property type="match status" value="1"/>
</dbReference>
<comment type="caution">
    <text evidence="5">The sequence shown here is derived from an EMBL/GenBank/DDBJ whole genome shotgun (WGS) entry which is preliminary data.</text>
</comment>
<keyword evidence="6" id="KW-1185">Reference proteome</keyword>
<evidence type="ECO:0000313" key="5">
    <source>
        <dbReference type="EMBL" id="KAK7099767.1"/>
    </source>
</evidence>
<name>A0AAN9G9E9_9CAEN</name>
<dbReference type="Pfam" id="PF12796">
    <property type="entry name" value="Ank_2"/>
    <property type="match status" value="1"/>
</dbReference>
<reference evidence="5 6" key="1">
    <citation type="submission" date="2024-02" db="EMBL/GenBank/DDBJ databases">
        <title>Chromosome-scale genome assembly of the rough periwinkle Littorina saxatilis.</title>
        <authorList>
            <person name="De Jode A."/>
            <person name="Faria R."/>
            <person name="Formenti G."/>
            <person name="Sims Y."/>
            <person name="Smith T.P."/>
            <person name="Tracey A."/>
            <person name="Wood J.M.D."/>
            <person name="Zagrodzka Z.B."/>
            <person name="Johannesson K."/>
            <person name="Butlin R.K."/>
            <person name="Leder E.H."/>
        </authorList>
    </citation>
    <scope>NUCLEOTIDE SEQUENCE [LARGE SCALE GENOMIC DNA]</scope>
    <source>
        <strain evidence="5">Snail1</strain>
        <tissue evidence="5">Muscle</tissue>
    </source>
</reference>
<gene>
    <name evidence="5" type="ORF">V1264_022823</name>
</gene>
<dbReference type="SMART" id="SM00248">
    <property type="entry name" value="ANK"/>
    <property type="match status" value="4"/>
</dbReference>
<dbReference type="Gene3D" id="1.25.40.20">
    <property type="entry name" value="Ankyrin repeat-containing domain"/>
    <property type="match status" value="2"/>
</dbReference>
<evidence type="ECO:0000313" key="6">
    <source>
        <dbReference type="Proteomes" id="UP001374579"/>
    </source>
</evidence>
<feature type="compositionally biased region" description="Basic and acidic residues" evidence="4">
    <location>
        <begin position="9"/>
        <end position="20"/>
    </location>
</feature>
<evidence type="ECO:0008006" key="7">
    <source>
        <dbReference type="Google" id="ProtNLM"/>
    </source>
</evidence>
<dbReference type="InterPro" id="IPR036770">
    <property type="entry name" value="Ankyrin_rpt-contain_sf"/>
</dbReference>
<dbReference type="PANTHER" id="PTHR24201">
    <property type="entry name" value="ANK_REP_REGION DOMAIN-CONTAINING PROTEIN"/>
    <property type="match status" value="1"/>
</dbReference>
<evidence type="ECO:0000256" key="3">
    <source>
        <dbReference type="PROSITE-ProRule" id="PRU00023"/>
    </source>
</evidence>
<dbReference type="InterPro" id="IPR002110">
    <property type="entry name" value="Ankyrin_rpt"/>
</dbReference>
<feature type="repeat" description="ANK" evidence="3">
    <location>
        <begin position="100"/>
        <end position="132"/>
    </location>
</feature>
<dbReference type="EMBL" id="JBAMIC010000011">
    <property type="protein sequence ID" value="KAK7099767.1"/>
    <property type="molecule type" value="Genomic_DNA"/>
</dbReference>